<feature type="domain" description="Metallo-beta-lactamase" evidence="1">
    <location>
        <begin position="34"/>
        <end position="247"/>
    </location>
</feature>
<dbReference type="AlphaFoldDB" id="A0A285V324"/>
<protein>
    <submittedName>
        <fullName evidence="2">Glyoxylase, beta-lactamase superfamily II</fullName>
    </submittedName>
</protein>
<evidence type="ECO:0000259" key="1">
    <source>
        <dbReference type="SMART" id="SM00849"/>
    </source>
</evidence>
<proteinExistence type="predicted"/>
<dbReference type="PANTHER" id="PTHR23131:SF4">
    <property type="entry name" value="METALLO-BETA-LACTAMASE SUPERFAMILY POTEIN"/>
    <property type="match status" value="1"/>
</dbReference>
<name>A0A285V324_9ACTN</name>
<dbReference type="InterPro" id="IPR036866">
    <property type="entry name" value="RibonucZ/Hydroxyglut_hydro"/>
</dbReference>
<dbReference type="InterPro" id="IPR036388">
    <property type="entry name" value="WH-like_DNA-bd_sf"/>
</dbReference>
<organism evidence="2 3">
    <name type="scientific">Blastococcus aggregatus</name>
    <dbReference type="NCBI Taxonomy" id="38502"/>
    <lineage>
        <taxon>Bacteria</taxon>
        <taxon>Bacillati</taxon>
        <taxon>Actinomycetota</taxon>
        <taxon>Actinomycetes</taxon>
        <taxon>Geodermatophilales</taxon>
        <taxon>Geodermatophilaceae</taxon>
        <taxon>Blastococcus</taxon>
    </lineage>
</organism>
<keyword evidence="3" id="KW-1185">Reference proteome</keyword>
<dbReference type="InterPro" id="IPR050662">
    <property type="entry name" value="Sec-metab_biosynth-thioest"/>
</dbReference>
<sequence length="347" mass="37943">MSADRPDWADAGAFRVAPGVYRVPLPLPMDGLRAVNVYVIEDEDGLVMIDGGWALEQSRSQLSAALGSLGYRLGDIRRFLVTHLHRDHYTQAIALRRDVGAHVSLGVGEKPAIDLLLTDDPLRRFEPQIVALRASGADALIERLRRADMVEGPIEDWEPPDDWLERGAQIALRGRTLLAIPTPGHTQGHVVFADPEAGLLFAGDHVLPHITPSIGFEPIPAPLPLGDYMDSLRVVLELPDLRLLPAHGPVTDSAHDRVKELLDHHDDRLARCLAAVASGATTAQEVATVLGWTRRQRRLDSLDDFNQMLAVVETHAHLQLLASMGRLHARSGYGPTIYTPSATSPQS</sequence>
<dbReference type="SMART" id="SM00849">
    <property type="entry name" value="Lactamase_B"/>
    <property type="match status" value="1"/>
</dbReference>
<dbReference type="Gene3D" id="3.60.15.10">
    <property type="entry name" value="Ribonuclease Z/Hydroxyacylglutathione hydrolase-like"/>
    <property type="match status" value="1"/>
</dbReference>
<dbReference type="Proteomes" id="UP000219435">
    <property type="component" value="Unassembled WGS sequence"/>
</dbReference>
<dbReference type="InterPro" id="IPR001279">
    <property type="entry name" value="Metallo-B-lactamas"/>
</dbReference>
<dbReference type="Pfam" id="PF00753">
    <property type="entry name" value="Lactamase_B"/>
    <property type="match status" value="1"/>
</dbReference>
<dbReference type="PANTHER" id="PTHR23131">
    <property type="entry name" value="ENDORIBONUCLEASE LACTB2"/>
    <property type="match status" value="1"/>
</dbReference>
<evidence type="ECO:0000313" key="2">
    <source>
        <dbReference type="EMBL" id="SOC48555.1"/>
    </source>
</evidence>
<dbReference type="Gene3D" id="1.10.10.10">
    <property type="entry name" value="Winged helix-like DNA-binding domain superfamily/Winged helix DNA-binding domain"/>
    <property type="match status" value="1"/>
</dbReference>
<accession>A0A285V324</accession>
<dbReference type="SUPFAM" id="SSF56281">
    <property type="entry name" value="Metallo-hydrolase/oxidoreductase"/>
    <property type="match status" value="1"/>
</dbReference>
<reference evidence="3" key="1">
    <citation type="submission" date="2017-08" db="EMBL/GenBank/DDBJ databases">
        <authorList>
            <person name="Varghese N."/>
            <person name="Submissions S."/>
        </authorList>
    </citation>
    <scope>NUCLEOTIDE SEQUENCE [LARGE SCALE GENOMIC DNA]</scope>
    <source>
        <strain evidence="3">DSM 4725</strain>
    </source>
</reference>
<dbReference type="EMBL" id="OBQI01000002">
    <property type="protein sequence ID" value="SOC48555.1"/>
    <property type="molecule type" value="Genomic_DNA"/>
</dbReference>
<gene>
    <name evidence="2" type="ORF">SAMN05660748_1253</name>
</gene>
<dbReference type="RefSeq" id="WP_217991475.1">
    <property type="nucleotide sequence ID" value="NZ_OBQI01000002.1"/>
</dbReference>
<evidence type="ECO:0000313" key="3">
    <source>
        <dbReference type="Proteomes" id="UP000219435"/>
    </source>
</evidence>